<sequence>MLLVLYFFSPAGTMMLHAICIVHLLSNAPLAES</sequence>
<feature type="transmembrane region" description="Helical" evidence="1">
    <location>
        <begin position="6"/>
        <end position="25"/>
    </location>
</feature>
<evidence type="ECO:0000313" key="2">
    <source>
        <dbReference type="EMBL" id="DAE30090.1"/>
    </source>
</evidence>
<evidence type="ECO:0000256" key="1">
    <source>
        <dbReference type="SAM" id="Phobius"/>
    </source>
</evidence>
<protein>
    <submittedName>
        <fullName evidence="2">Uncharacterized protein</fullName>
    </submittedName>
</protein>
<name>A0A8S5RG31_9VIRU</name>
<organism evidence="2">
    <name type="scientific">virus sp. ctQmo6</name>
    <dbReference type="NCBI Taxonomy" id="2827990"/>
    <lineage>
        <taxon>Viruses</taxon>
    </lineage>
</organism>
<keyword evidence="1" id="KW-1133">Transmembrane helix</keyword>
<keyword evidence="1" id="KW-0472">Membrane</keyword>
<dbReference type="EMBL" id="BK059102">
    <property type="protein sequence ID" value="DAE30090.1"/>
    <property type="molecule type" value="Genomic_DNA"/>
</dbReference>
<accession>A0A8S5RG31</accession>
<proteinExistence type="predicted"/>
<reference evidence="2" key="1">
    <citation type="journal article" date="2021" name="Proc. Natl. Acad. Sci. U.S.A.">
        <title>A Catalog of Tens of Thousands of Viruses from Human Metagenomes Reveals Hidden Associations with Chronic Diseases.</title>
        <authorList>
            <person name="Tisza M.J."/>
            <person name="Buck C.B."/>
        </authorList>
    </citation>
    <scope>NUCLEOTIDE SEQUENCE</scope>
    <source>
        <strain evidence="2">CtQmo6</strain>
    </source>
</reference>
<keyword evidence="1" id="KW-0812">Transmembrane</keyword>